<organism evidence="2 3">
    <name type="scientific">Trichomonas vaginalis (strain ATCC PRA-98 / G3)</name>
    <dbReference type="NCBI Taxonomy" id="412133"/>
    <lineage>
        <taxon>Eukaryota</taxon>
        <taxon>Metamonada</taxon>
        <taxon>Parabasalia</taxon>
        <taxon>Trichomonadida</taxon>
        <taxon>Trichomonadidae</taxon>
        <taxon>Trichomonas</taxon>
    </lineage>
</organism>
<sequence length="259" mass="29226">MKVTKSVTVNNPLAVTYNESTSYVYSKVKCLTKLDGCQLQIVPFIPTEISYSEDKLHDWDAVAVKQKRQLNYFSTMASGSFSQKIKYNTQYRVSEKKLTFVTESLTYMNINPSIKKIMNTSNNDNIYLIVRTEKDRPRSEAAQFNGEIFIEIDESRSYIAYIEKGRNYKYNIEGKVELEFLKTGSPPADIEKMLFADDLEVILLGEDAVKTTDQVKEDTKNTADSSSSFPVWAIAVIAVASVIVIVSIIVGVIICVKKC</sequence>
<evidence type="ECO:0000313" key="3">
    <source>
        <dbReference type="Proteomes" id="UP000001542"/>
    </source>
</evidence>
<dbReference type="KEGG" id="tva:4761300"/>
<dbReference type="AlphaFoldDB" id="A2EV72"/>
<gene>
    <name evidence="2" type="ORF">TVAG_412590</name>
</gene>
<keyword evidence="1" id="KW-0812">Transmembrane</keyword>
<keyword evidence="3" id="KW-1185">Reference proteome</keyword>
<reference evidence="2" key="1">
    <citation type="submission" date="2006-10" db="EMBL/GenBank/DDBJ databases">
        <authorList>
            <person name="Amadeo P."/>
            <person name="Zhao Q."/>
            <person name="Wortman J."/>
            <person name="Fraser-Liggett C."/>
            <person name="Carlton J."/>
        </authorList>
    </citation>
    <scope>NUCLEOTIDE SEQUENCE</scope>
    <source>
        <strain evidence="2">G3</strain>
    </source>
</reference>
<proteinExistence type="predicted"/>
<reference evidence="2" key="2">
    <citation type="journal article" date="2007" name="Science">
        <title>Draft genome sequence of the sexually transmitted pathogen Trichomonas vaginalis.</title>
        <authorList>
            <person name="Carlton J.M."/>
            <person name="Hirt R.P."/>
            <person name="Silva J.C."/>
            <person name="Delcher A.L."/>
            <person name="Schatz M."/>
            <person name="Zhao Q."/>
            <person name="Wortman J.R."/>
            <person name="Bidwell S.L."/>
            <person name="Alsmark U.C.M."/>
            <person name="Besteiro S."/>
            <person name="Sicheritz-Ponten T."/>
            <person name="Noel C.J."/>
            <person name="Dacks J.B."/>
            <person name="Foster P.G."/>
            <person name="Simillion C."/>
            <person name="Van de Peer Y."/>
            <person name="Miranda-Saavedra D."/>
            <person name="Barton G.J."/>
            <person name="Westrop G.D."/>
            <person name="Mueller S."/>
            <person name="Dessi D."/>
            <person name="Fiori P.L."/>
            <person name="Ren Q."/>
            <person name="Paulsen I."/>
            <person name="Zhang H."/>
            <person name="Bastida-Corcuera F.D."/>
            <person name="Simoes-Barbosa A."/>
            <person name="Brown M.T."/>
            <person name="Hayes R.D."/>
            <person name="Mukherjee M."/>
            <person name="Okumura C.Y."/>
            <person name="Schneider R."/>
            <person name="Smith A.J."/>
            <person name="Vanacova S."/>
            <person name="Villalvazo M."/>
            <person name="Haas B.J."/>
            <person name="Pertea M."/>
            <person name="Feldblyum T.V."/>
            <person name="Utterback T.R."/>
            <person name="Shu C.L."/>
            <person name="Osoegawa K."/>
            <person name="de Jong P.J."/>
            <person name="Hrdy I."/>
            <person name="Horvathova L."/>
            <person name="Zubacova Z."/>
            <person name="Dolezal P."/>
            <person name="Malik S.B."/>
            <person name="Logsdon J.M. Jr."/>
            <person name="Henze K."/>
            <person name="Gupta A."/>
            <person name="Wang C.C."/>
            <person name="Dunne R.L."/>
            <person name="Upcroft J.A."/>
            <person name="Upcroft P."/>
            <person name="White O."/>
            <person name="Salzberg S.L."/>
            <person name="Tang P."/>
            <person name="Chiu C.-H."/>
            <person name="Lee Y.-S."/>
            <person name="Embley T.M."/>
            <person name="Coombs G.H."/>
            <person name="Mottram J.C."/>
            <person name="Tachezy J."/>
            <person name="Fraser-Liggett C.M."/>
            <person name="Johnson P.J."/>
        </authorList>
    </citation>
    <scope>NUCLEOTIDE SEQUENCE [LARGE SCALE GENOMIC DNA]</scope>
    <source>
        <strain evidence="2">G3</strain>
    </source>
</reference>
<dbReference type="VEuPathDB" id="TrichDB:TVAG_412590"/>
<keyword evidence="1" id="KW-0472">Membrane</keyword>
<name>A2EV72_TRIV3</name>
<accession>A2EV72</accession>
<dbReference type="Proteomes" id="UP000001542">
    <property type="component" value="Unassembled WGS sequence"/>
</dbReference>
<dbReference type="VEuPathDB" id="TrichDB:TVAGG3_0936100"/>
<protein>
    <submittedName>
        <fullName evidence="2">Uncharacterized protein</fullName>
    </submittedName>
</protein>
<keyword evidence="1" id="KW-1133">Transmembrane helix</keyword>
<dbReference type="InParanoid" id="A2EV72"/>
<dbReference type="RefSeq" id="XP_001315678.1">
    <property type="nucleotide sequence ID" value="XM_001315643.1"/>
</dbReference>
<feature type="transmembrane region" description="Helical" evidence="1">
    <location>
        <begin position="229"/>
        <end position="256"/>
    </location>
</feature>
<dbReference type="EMBL" id="DS113504">
    <property type="protein sequence ID" value="EAY03455.1"/>
    <property type="molecule type" value="Genomic_DNA"/>
</dbReference>
<evidence type="ECO:0000256" key="1">
    <source>
        <dbReference type="SAM" id="Phobius"/>
    </source>
</evidence>
<evidence type="ECO:0000313" key="2">
    <source>
        <dbReference type="EMBL" id="EAY03455.1"/>
    </source>
</evidence>